<evidence type="ECO:0000313" key="3">
    <source>
        <dbReference type="Proteomes" id="UP000663912"/>
    </source>
</evidence>
<reference evidence="2" key="2">
    <citation type="submission" date="2020-02" db="EMBL/GenBank/DDBJ databases">
        <title>Unexpected conservation and global transmission of agrobacterial virulence plasmids.</title>
        <authorList>
            <person name="Weisberg A.J."/>
            <person name="Davis E.W. II"/>
            <person name="Tabima J.R."/>
            <person name="Belcher M.S."/>
            <person name="Miller M."/>
            <person name="Kuo C.-H."/>
            <person name="Loper J.E."/>
            <person name="Grunwald N.J."/>
            <person name="Putnam M.L."/>
            <person name="Chang J.H."/>
        </authorList>
    </citation>
    <scope>NUCLEOTIDE SEQUENCE</scope>
    <source>
        <strain evidence="2">W2/73</strain>
        <plasmid evidence="2">pW2_73_2</plasmid>
    </source>
</reference>
<dbReference type="EMBL" id="CP049209">
    <property type="protein sequence ID" value="QTG03552.1"/>
    <property type="molecule type" value="Genomic_DNA"/>
</dbReference>
<name>A0AAE7UTC7_9HYPH</name>
<dbReference type="Proteomes" id="UP000663912">
    <property type="component" value="Plasmid pW2_73_2"/>
</dbReference>
<protein>
    <submittedName>
        <fullName evidence="2">Uncharacterized protein</fullName>
    </submittedName>
</protein>
<geneLocation type="plasmid" evidence="2 3">
    <name>pW2_73_2</name>
</geneLocation>
<dbReference type="Proteomes" id="UP000822331">
    <property type="component" value="Unassembled WGS sequence"/>
</dbReference>
<organism evidence="2 3">
    <name type="scientific">Agrobacterium rubi</name>
    <dbReference type="NCBI Taxonomy" id="28099"/>
    <lineage>
        <taxon>Bacteria</taxon>
        <taxon>Pseudomonadati</taxon>
        <taxon>Pseudomonadota</taxon>
        <taxon>Alphaproteobacteria</taxon>
        <taxon>Hyphomicrobiales</taxon>
        <taxon>Rhizobiaceae</taxon>
        <taxon>Rhizobium/Agrobacterium group</taxon>
        <taxon>Agrobacterium</taxon>
    </lineage>
</organism>
<proteinExistence type="predicted"/>
<dbReference type="AlphaFoldDB" id="A0AAE7UTC7"/>
<gene>
    <name evidence="1" type="ORF">G6L72_23475</name>
    <name evidence="2" type="ORF">G6M88_24200</name>
</gene>
<dbReference type="EMBL" id="JAAMCP010000016">
    <property type="protein sequence ID" value="NTF39662.1"/>
    <property type="molecule type" value="Genomic_DNA"/>
</dbReference>
<reference evidence="1 4" key="1">
    <citation type="journal article" date="2020" name="Science">
        <title>Unexpected conservation and global transmission of agrobacterial virulence plasmids.</title>
        <authorList>
            <person name="Weisberg A.J."/>
            <person name="Davis E.W. 2nd"/>
            <person name="Tabima J."/>
            <person name="Belcher M.S."/>
            <person name="Miller M."/>
            <person name="Kuo C.H."/>
            <person name="Loper J.E."/>
            <person name="Grunwald N.J."/>
            <person name="Putnam M.L."/>
            <person name="Chang J.H."/>
        </authorList>
    </citation>
    <scope>NUCLEOTIDE SEQUENCE [LARGE SCALE GENOMIC DNA]</scope>
    <source>
        <strain evidence="1 4">A19/93</strain>
    </source>
</reference>
<accession>A0AAE7UTC7</accession>
<dbReference type="KEGG" id="arui:G6M88_24200"/>
<evidence type="ECO:0000313" key="2">
    <source>
        <dbReference type="EMBL" id="QTG03552.1"/>
    </source>
</evidence>
<dbReference type="RefSeq" id="WP_065699117.1">
    <property type="nucleotide sequence ID" value="NZ_CP049209.1"/>
</dbReference>
<keyword evidence="2" id="KW-0614">Plasmid</keyword>
<keyword evidence="4" id="KW-1185">Reference proteome</keyword>
<evidence type="ECO:0000313" key="1">
    <source>
        <dbReference type="EMBL" id="NTF39662.1"/>
    </source>
</evidence>
<evidence type="ECO:0000313" key="4">
    <source>
        <dbReference type="Proteomes" id="UP000822331"/>
    </source>
</evidence>
<sequence length="103" mass="11612">MHVELDPVFEKWWKSQGVINDRDKSKARVAFVAAYKLALKQKAKTYNFQAGRWTVTVLATSMKDAKILATAKLNERAEKLLAKPPAGGWGLRLVAEKAEENLR</sequence>